<dbReference type="GO" id="GO:0000027">
    <property type="term" value="P:ribosomal large subunit assembly"/>
    <property type="evidence" value="ECO:0007669"/>
    <property type="project" value="TreeGrafter"/>
</dbReference>
<dbReference type="InterPro" id="IPR019775">
    <property type="entry name" value="WD40_repeat_CS"/>
</dbReference>
<dbReference type="InterPro" id="IPR015943">
    <property type="entry name" value="WD40/YVTN_repeat-like_dom_sf"/>
</dbReference>
<dbReference type="FunFam" id="2.130.10.10:FF:000096">
    <property type="entry name" value="E3 ubiquitin-protein ligase TRAF7 isoform X2"/>
    <property type="match status" value="1"/>
</dbReference>
<feature type="repeat" description="WD" evidence="3">
    <location>
        <begin position="231"/>
        <end position="263"/>
    </location>
</feature>
<dbReference type="AlphaFoldDB" id="A0A6M4RU47"/>
<keyword evidence="5" id="KW-0675">Receptor</keyword>
<dbReference type="InterPro" id="IPR020472">
    <property type="entry name" value="WD40_PAC1"/>
</dbReference>
<name>A0A6M4RU47_PETMA</name>
<sequence length="491" mass="53759">MSFNKAHRYGRQVNGTHSDNGITSPMDSYSSGFSGSVNASKSDNSCSFTQHRTSAAAAGPANSHPTRDGEPACVVRLHLAERADKCPADLAKLSVVVSNIAVAEQVGELEVRCKYGCRPAGTPLGATAAPLFRPSGSYDYESDPQGCPITIKLCLRNDYLRACEERFGEMRLSLTQRDQELAFLRSMLGRLAERLEQLEKSDEMSHINDRLNMGVLGSYDPQQIFKCKGTFVGHQGPVWCLCVHVGGDLLFSGSSDKTIKVWDTCTTYKCQKTLEGHDGIVLALCIQGNKLYSGSADYNIIVWDIPTLQKVSMMRAHHNPVCTLVAANGMLFSGSLKAIRVWDIDGVQLNLKKELAGLNHWVRALVASQNHLYSGSYQTIKIWDIRTLECAHVLETSGGSVYSIAVTSHHITKVFSASYDRSLRGSVTALAVSRGRLFSGAVDSTVKRLSWDILCSHVDRLVVCHMWPPQLLLALSRGCRSEEAPAASHYS</sequence>
<protein>
    <submittedName>
        <fullName evidence="5">TNF receptor associated factor 7a</fullName>
    </submittedName>
</protein>
<dbReference type="InterPro" id="IPR036322">
    <property type="entry name" value="WD40_repeat_dom_sf"/>
</dbReference>
<keyword evidence="2" id="KW-0677">Repeat</keyword>
<dbReference type="GO" id="GO:0005730">
    <property type="term" value="C:nucleolus"/>
    <property type="evidence" value="ECO:0007669"/>
    <property type="project" value="TreeGrafter"/>
</dbReference>
<feature type="region of interest" description="Disordered" evidence="4">
    <location>
        <begin position="1"/>
        <end position="27"/>
    </location>
</feature>
<dbReference type="Pfam" id="PF00400">
    <property type="entry name" value="WD40"/>
    <property type="match status" value="2"/>
</dbReference>
<dbReference type="SMART" id="SM00320">
    <property type="entry name" value="WD40"/>
    <property type="match status" value="5"/>
</dbReference>
<dbReference type="PANTHER" id="PTHR19848:SF6">
    <property type="entry name" value="E3 UBIQUITIN-PROTEIN LIGASE TRAF7"/>
    <property type="match status" value="1"/>
</dbReference>
<feature type="compositionally biased region" description="Polar residues" evidence="4">
    <location>
        <begin position="44"/>
        <end position="53"/>
    </location>
</feature>
<feature type="region of interest" description="Disordered" evidence="4">
    <location>
        <begin position="44"/>
        <end position="68"/>
    </location>
</feature>
<evidence type="ECO:0000256" key="2">
    <source>
        <dbReference type="ARBA" id="ARBA00022737"/>
    </source>
</evidence>
<proteinExistence type="evidence at transcript level"/>
<gene>
    <name evidence="5" type="primary">TRAF7a</name>
</gene>
<dbReference type="PANTHER" id="PTHR19848">
    <property type="entry name" value="WD40 REPEAT PROTEIN"/>
    <property type="match status" value="1"/>
</dbReference>
<dbReference type="Gene3D" id="2.130.10.10">
    <property type="entry name" value="YVTN repeat-like/Quinoprotein amine dehydrogenase"/>
    <property type="match status" value="2"/>
</dbReference>
<keyword evidence="1 3" id="KW-0853">WD repeat</keyword>
<dbReference type="EMBL" id="MN764232">
    <property type="protein sequence ID" value="QJS39800.1"/>
    <property type="molecule type" value="mRNA"/>
</dbReference>
<feature type="repeat" description="WD" evidence="3">
    <location>
        <begin position="274"/>
        <end position="313"/>
    </location>
</feature>
<dbReference type="GO" id="GO:0007219">
    <property type="term" value="P:Notch signaling pathway"/>
    <property type="evidence" value="ECO:0007669"/>
    <property type="project" value="TreeGrafter"/>
</dbReference>
<dbReference type="PROSITE" id="PS50082">
    <property type="entry name" value="WD_REPEATS_2"/>
    <property type="match status" value="2"/>
</dbReference>
<dbReference type="PROSITE" id="PS00678">
    <property type="entry name" value="WD_REPEATS_1"/>
    <property type="match status" value="1"/>
</dbReference>
<reference evidence="5" key="1">
    <citation type="journal article" date="2020" name="Front. Immunol.">
        <title>Comprehensive Evolutionary Analysis of Lamprey TNFR-Associated Factors (TRAFs) and Receptor-Interacting Protein Kinase (RIPKs) and Insights Into the Functional Characterization of TRAF3/6 and RIPK1.</title>
        <authorList>
            <person name="Hou J."/>
            <person name="Pang Y."/>
            <person name="Li Q."/>
        </authorList>
    </citation>
    <scope>NUCLEOTIDE SEQUENCE</scope>
</reference>
<evidence type="ECO:0000313" key="5">
    <source>
        <dbReference type="EMBL" id="QJS39800.1"/>
    </source>
</evidence>
<accession>A0A6M4RU47</accession>
<dbReference type="CDD" id="cd00200">
    <property type="entry name" value="WD40"/>
    <property type="match status" value="1"/>
</dbReference>
<dbReference type="InterPro" id="IPR001680">
    <property type="entry name" value="WD40_rpt"/>
</dbReference>
<dbReference type="SUPFAM" id="SSF50978">
    <property type="entry name" value="WD40 repeat-like"/>
    <property type="match status" value="1"/>
</dbReference>
<dbReference type="PRINTS" id="PR00320">
    <property type="entry name" value="GPROTEINBRPT"/>
</dbReference>
<evidence type="ECO:0000256" key="3">
    <source>
        <dbReference type="PROSITE-ProRule" id="PRU00221"/>
    </source>
</evidence>
<dbReference type="PROSITE" id="PS50294">
    <property type="entry name" value="WD_REPEATS_REGION"/>
    <property type="match status" value="1"/>
</dbReference>
<feature type="compositionally biased region" description="Basic residues" evidence="4">
    <location>
        <begin position="1"/>
        <end position="10"/>
    </location>
</feature>
<feature type="compositionally biased region" description="Polar residues" evidence="4">
    <location>
        <begin position="13"/>
        <end position="27"/>
    </location>
</feature>
<organism evidence="5">
    <name type="scientific">Petromyzon marinus</name>
    <name type="common">Sea lamprey</name>
    <dbReference type="NCBI Taxonomy" id="7757"/>
    <lineage>
        <taxon>Eukaryota</taxon>
        <taxon>Metazoa</taxon>
        <taxon>Chordata</taxon>
        <taxon>Craniata</taxon>
        <taxon>Vertebrata</taxon>
        <taxon>Cyclostomata</taxon>
        <taxon>Hyperoartia</taxon>
        <taxon>Petromyzontiformes</taxon>
        <taxon>Petromyzontidae</taxon>
        <taxon>Petromyzon</taxon>
    </lineage>
</organism>
<evidence type="ECO:0000256" key="1">
    <source>
        <dbReference type="ARBA" id="ARBA00022574"/>
    </source>
</evidence>
<evidence type="ECO:0000256" key="4">
    <source>
        <dbReference type="SAM" id="MobiDB-lite"/>
    </source>
</evidence>